<keyword evidence="8" id="KW-0812">Transmembrane</keyword>
<dbReference type="InterPro" id="IPR003594">
    <property type="entry name" value="HATPase_dom"/>
</dbReference>
<sequence length="634" mass="68936">MAGLAVLGNFLHLPLFFGVDLIFGSVAALVALAWLGPVAGIAAAVAGGLYTLVLWGHPYALVILVLEVAVVAFLLHRGWFLVLADATFWLVAGAPLVLALYTGPLGMDLSTAGLIALKQPVNGLINALLASFVLLALQAAVPFEHPGAPRQIRFRNLLFALFMALALIPGTLLVVTEARSFRQGLEWALAERMALAASLSTLRGEEKPRSGSPSAHLDDGLRVAIAAADSSDTVPTRAEPGHARAAQVSGLRIHLPSADALPAMVRWKRAVYSYTRPLPDGGRVRVTAPAAGLVERMRTDYRRQLGLLAGLALLAAAGAALLSRWLTGPLDRLNRLSARLPERTGTDGPLPAFPRSQIADFDTLIASVKDMAVALRDSLRESEKARSELESRVRERAAALERSNAELRRLAEISAHHLQEPVRRAVIYTQRLRRHPEDDAPEWQHLEEQLGWMSELVTDLQRYLAYLNREPQTVATELDSVVAEARAKLGTELDDAHLTTDPEPLPQVRADPALLTEVFRQLLANAARFRRVEAEPAVHITARAHPGAWEVAITDNGRGLDPEYAERIFRLFERLDPRQGPAGTGIGLTLAKRIVENHGGWIRAESDGPERGTTIRFSLPHPKTPENDTRGATP</sequence>
<evidence type="ECO:0000256" key="4">
    <source>
        <dbReference type="ARBA" id="ARBA00022679"/>
    </source>
</evidence>
<feature type="transmembrane region" description="Helical" evidence="8">
    <location>
        <begin position="155"/>
        <end position="175"/>
    </location>
</feature>
<evidence type="ECO:0000313" key="11">
    <source>
        <dbReference type="Proteomes" id="UP001575181"/>
    </source>
</evidence>
<feature type="transmembrane region" description="Helical" evidence="8">
    <location>
        <begin position="28"/>
        <end position="52"/>
    </location>
</feature>
<accession>A0ABV4TXG7</accession>
<evidence type="ECO:0000256" key="3">
    <source>
        <dbReference type="ARBA" id="ARBA00022553"/>
    </source>
</evidence>
<dbReference type="PROSITE" id="PS50109">
    <property type="entry name" value="HIS_KIN"/>
    <property type="match status" value="1"/>
</dbReference>
<evidence type="ECO:0000256" key="7">
    <source>
        <dbReference type="SAM" id="MobiDB-lite"/>
    </source>
</evidence>
<dbReference type="SUPFAM" id="SSF55874">
    <property type="entry name" value="ATPase domain of HSP90 chaperone/DNA topoisomerase II/histidine kinase"/>
    <property type="match status" value="1"/>
</dbReference>
<gene>
    <name evidence="10" type="ORF">ACERLL_14050</name>
</gene>
<keyword evidence="5" id="KW-0418">Kinase</keyword>
<dbReference type="InterPro" id="IPR004358">
    <property type="entry name" value="Sig_transdc_His_kin-like_C"/>
</dbReference>
<dbReference type="InterPro" id="IPR036890">
    <property type="entry name" value="HATPase_C_sf"/>
</dbReference>
<proteinExistence type="predicted"/>
<dbReference type="InterPro" id="IPR052162">
    <property type="entry name" value="Sensor_kinase/Photoreceptor"/>
</dbReference>
<comment type="caution">
    <text evidence="10">The sequence shown here is derived from an EMBL/GenBank/DDBJ whole genome shotgun (WGS) entry which is preliminary data.</text>
</comment>
<dbReference type="RefSeq" id="WP_373656730.1">
    <property type="nucleotide sequence ID" value="NZ_JBGUAW010000009.1"/>
</dbReference>
<dbReference type="Proteomes" id="UP001575181">
    <property type="component" value="Unassembled WGS sequence"/>
</dbReference>
<evidence type="ECO:0000256" key="2">
    <source>
        <dbReference type="ARBA" id="ARBA00012438"/>
    </source>
</evidence>
<evidence type="ECO:0000256" key="8">
    <source>
        <dbReference type="SAM" id="Phobius"/>
    </source>
</evidence>
<evidence type="ECO:0000256" key="6">
    <source>
        <dbReference type="SAM" id="Coils"/>
    </source>
</evidence>
<dbReference type="PANTHER" id="PTHR43304:SF1">
    <property type="entry name" value="PAC DOMAIN-CONTAINING PROTEIN"/>
    <property type="match status" value="1"/>
</dbReference>
<feature type="transmembrane region" description="Helical" evidence="8">
    <location>
        <begin position="86"/>
        <end position="103"/>
    </location>
</feature>
<dbReference type="PANTHER" id="PTHR43304">
    <property type="entry name" value="PHYTOCHROME-LIKE PROTEIN CPH1"/>
    <property type="match status" value="1"/>
</dbReference>
<keyword evidence="10" id="KW-0547">Nucleotide-binding</keyword>
<feature type="coiled-coil region" evidence="6">
    <location>
        <begin position="372"/>
        <end position="410"/>
    </location>
</feature>
<feature type="transmembrane region" description="Helical" evidence="8">
    <location>
        <begin position="59"/>
        <end position="80"/>
    </location>
</feature>
<name>A0ABV4TXG7_9GAMM</name>
<evidence type="ECO:0000256" key="1">
    <source>
        <dbReference type="ARBA" id="ARBA00000085"/>
    </source>
</evidence>
<comment type="catalytic activity">
    <reaction evidence="1">
        <text>ATP + protein L-histidine = ADP + protein N-phospho-L-histidine.</text>
        <dbReference type="EC" id="2.7.13.3"/>
    </reaction>
</comment>
<keyword evidence="6" id="KW-0175">Coiled coil</keyword>
<evidence type="ECO:0000256" key="5">
    <source>
        <dbReference type="ARBA" id="ARBA00022777"/>
    </source>
</evidence>
<feature type="domain" description="Histidine kinase" evidence="9">
    <location>
        <begin position="413"/>
        <end position="623"/>
    </location>
</feature>
<feature type="compositionally biased region" description="Basic and acidic residues" evidence="7">
    <location>
        <begin position="623"/>
        <end position="634"/>
    </location>
</feature>
<dbReference type="EMBL" id="JBGUAW010000009">
    <property type="protein sequence ID" value="MFA9461943.1"/>
    <property type="molecule type" value="Genomic_DNA"/>
</dbReference>
<keyword evidence="8" id="KW-1133">Transmembrane helix</keyword>
<dbReference type="Gene3D" id="3.30.565.10">
    <property type="entry name" value="Histidine kinase-like ATPase, C-terminal domain"/>
    <property type="match status" value="1"/>
</dbReference>
<dbReference type="PRINTS" id="PR00344">
    <property type="entry name" value="BCTRLSENSOR"/>
</dbReference>
<dbReference type="Gene3D" id="1.10.287.130">
    <property type="match status" value="1"/>
</dbReference>
<dbReference type="EC" id="2.7.13.3" evidence="2"/>
<keyword evidence="3" id="KW-0597">Phosphoprotein</keyword>
<dbReference type="SMART" id="SM00387">
    <property type="entry name" value="HATPase_c"/>
    <property type="match status" value="1"/>
</dbReference>
<feature type="transmembrane region" description="Helical" evidence="8">
    <location>
        <begin position="305"/>
        <end position="326"/>
    </location>
</feature>
<feature type="transmembrane region" description="Helical" evidence="8">
    <location>
        <begin position="124"/>
        <end position="143"/>
    </location>
</feature>
<keyword evidence="11" id="KW-1185">Reference proteome</keyword>
<keyword evidence="4" id="KW-0808">Transferase</keyword>
<reference evidence="10 11" key="1">
    <citation type="submission" date="2024-08" db="EMBL/GenBank/DDBJ databases">
        <title>Whole-genome sequencing of halo(alkali)philic microorganisms from hypersaline lakes.</title>
        <authorList>
            <person name="Sorokin D.Y."/>
            <person name="Merkel A.Y."/>
            <person name="Messina E."/>
            <person name="Yakimov M."/>
        </authorList>
    </citation>
    <scope>NUCLEOTIDE SEQUENCE [LARGE SCALE GENOMIC DNA]</scope>
    <source>
        <strain evidence="10 11">Cl-TMA</strain>
    </source>
</reference>
<protein>
    <recommendedName>
        <fullName evidence="2">histidine kinase</fullName>
        <ecNumber evidence="2">2.7.13.3</ecNumber>
    </recommendedName>
</protein>
<dbReference type="GO" id="GO:0005524">
    <property type="term" value="F:ATP binding"/>
    <property type="evidence" value="ECO:0007669"/>
    <property type="project" value="UniProtKB-KW"/>
</dbReference>
<dbReference type="InterPro" id="IPR005467">
    <property type="entry name" value="His_kinase_dom"/>
</dbReference>
<evidence type="ECO:0000259" key="9">
    <source>
        <dbReference type="PROSITE" id="PS50109"/>
    </source>
</evidence>
<evidence type="ECO:0000313" key="10">
    <source>
        <dbReference type="EMBL" id="MFA9461943.1"/>
    </source>
</evidence>
<dbReference type="Pfam" id="PF02518">
    <property type="entry name" value="HATPase_c"/>
    <property type="match status" value="1"/>
</dbReference>
<keyword evidence="10" id="KW-0067">ATP-binding</keyword>
<organism evidence="10 11">
    <name type="scientific">Thiohalorhabdus methylotrophus</name>
    <dbReference type="NCBI Taxonomy" id="3242694"/>
    <lineage>
        <taxon>Bacteria</taxon>
        <taxon>Pseudomonadati</taxon>
        <taxon>Pseudomonadota</taxon>
        <taxon>Gammaproteobacteria</taxon>
        <taxon>Thiohalorhabdales</taxon>
        <taxon>Thiohalorhabdaceae</taxon>
        <taxon>Thiohalorhabdus</taxon>
    </lineage>
</organism>
<keyword evidence="8" id="KW-0472">Membrane</keyword>
<feature type="region of interest" description="Disordered" evidence="7">
    <location>
        <begin position="602"/>
        <end position="634"/>
    </location>
</feature>